<evidence type="ECO:0000256" key="3">
    <source>
        <dbReference type="ARBA" id="ARBA00022692"/>
    </source>
</evidence>
<keyword evidence="4 6" id="KW-1133">Transmembrane helix</keyword>
<dbReference type="InterPro" id="IPR000595">
    <property type="entry name" value="cNMP-bd_dom"/>
</dbReference>
<dbReference type="InterPro" id="IPR014710">
    <property type="entry name" value="RmlC-like_jellyroll"/>
</dbReference>
<keyword evidence="9" id="KW-1185">Reference proteome</keyword>
<dbReference type="Proteomes" id="UP000198305">
    <property type="component" value="Unassembled WGS sequence"/>
</dbReference>
<reference evidence="9" key="1">
    <citation type="submission" date="2017-06" db="EMBL/GenBank/DDBJ databases">
        <authorList>
            <person name="Varghese N."/>
            <person name="Submissions S."/>
        </authorList>
    </citation>
    <scope>NUCLEOTIDE SEQUENCE [LARGE SCALE GENOMIC DNA]</scope>
    <source>
        <strain evidence="9">Ca-68</strain>
    </source>
</reference>
<dbReference type="AlphaFoldDB" id="A0A238Y2M7"/>
<dbReference type="InterPro" id="IPR002549">
    <property type="entry name" value="AI-2E-like"/>
</dbReference>
<feature type="transmembrane region" description="Helical" evidence="6">
    <location>
        <begin position="189"/>
        <end position="206"/>
    </location>
</feature>
<evidence type="ECO:0000313" key="8">
    <source>
        <dbReference type="EMBL" id="SNR65041.1"/>
    </source>
</evidence>
<evidence type="ECO:0000256" key="1">
    <source>
        <dbReference type="ARBA" id="ARBA00004141"/>
    </source>
</evidence>
<protein>
    <submittedName>
        <fullName evidence="8">Predicted PurR-regulated permease PerM</fullName>
    </submittedName>
</protein>
<dbReference type="SUPFAM" id="SSF51206">
    <property type="entry name" value="cAMP-binding domain-like"/>
    <property type="match status" value="1"/>
</dbReference>
<evidence type="ECO:0000256" key="6">
    <source>
        <dbReference type="SAM" id="Phobius"/>
    </source>
</evidence>
<evidence type="ECO:0000313" key="9">
    <source>
        <dbReference type="Proteomes" id="UP000198305"/>
    </source>
</evidence>
<dbReference type="GO" id="GO:0016020">
    <property type="term" value="C:membrane"/>
    <property type="evidence" value="ECO:0007669"/>
    <property type="project" value="UniProtKB-SubCell"/>
</dbReference>
<evidence type="ECO:0000256" key="2">
    <source>
        <dbReference type="ARBA" id="ARBA00009773"/>
    </source>
</evidence>
<feature type="domain" description="Cyclic nucleotide-binding" evidence="7">
    <location>
        <begin position="24"/>
        <end position="122"/>
    </location>
</feature>
<dbReference type="InterPro" id="IPR018490">
    <property type="entry name" value="cNMP-bd_dom_sf"/>
</dbReference>
<dbReference type="CDD" id="cd00038">
    <property type="entry name" value="CAP_ED"/>
    <property type="match status" value="1"/>
</dbReference>
<dbReference type="Pfam" id="PF01594">
    <property type="entry name" value="AI-2E_transport"/>
    <property type="match status" value="1"/>
</dbReference>
<dbReference type="RefSeq" id="WP_089374507.1">
    <property type="nucleotide sequence ID" value="NZ_FZOA01000001.1"/>
</dbReference>
<feature type="transmembrane region" description="Helical" evidence="6">
    <location>
        <begin position="218"/>
        <end position="240"/>
    </location>
</feature>
<feature type="transmembrane region" description="Helical" evidence="6">
    <location>
        <begin position="393"/>
        <end position="420"/>
    </location>
</feature>
<feature type="transmembrane region" description="Helical" evidence="6">
    <location>
        <begin position="166"/>
        <end position="183"/>
    </location>
</feature>
<dbReference type="EMBL" id="FZOA01000001">
    <property type="protein sequence ID" value="SNR65041.1"/>
    <property type="molecule type" value="Genomic_DNA"/>
</dbReference>
<evidence type="ECO:0000256" key="4">
    <source>
        <dbReference type="ARBA" id="ARBA00022989"/>
    </source>
</evidence>
<gene>
    <name evidence="8" type="ORF">SAMN05192560_0369</name>
</gene>
<feature type="transmembrane region" description="Helical" evidence="6">
    <location>
        <begin position="467"/>
        <end position="492"/>
    </location>
</feature>
<keyword evidence="5 6" id="KW-0472">Membrane</keyword>
<keyword evidence="3 6" id="KW-0812">Transmembrane</keyword>
<sequence length="529" mass="58793">MLLRRFHSSHTSHRRYLALREVQLFSHLSDHDLETLHHLLHQRTYVRDEIIFDASEEGQAVYFILSGTIRVSINGETITTLESGQFFGEHALLENVPRHAQVRAAENCLIAVLFREDFLNLVHTHPQVAAIISQHCSLRQTQYPHLASQTAIDDASATNLHQGPGPIAWAGIITTTCLLLLIFKKILWLVVPFLLALILYYLLAPLEKKMVSTGSSRAFAAITLSGAFLLVTVIALLLVYPRVVANAATWQAGFAHYSAGGARLAEQILGDLQSQFSFLKNSHLGSNVSQQITDFSEHFSDRYLSRILSGLAAWLPSLLLTPIITFFMLKDGAQFRKMLGAAVPNAFFEKTLYLIHAVDQSARLYFVGLMKITVIDTLLTTLGLWALGISSPLILGLTVAVLCWIPYLGPVLGFAIVALIASTDMPGNINVIYSLAALFIVIRMLDDFFFLPAIVGRSLRIHPLLTIMMFLIGEAIAGVAGLMLVIPILGIVRILGETLEIILNDTRLQARHRYSEKLRWRAATRDIEK</sequence>
<dbReference type="PANTHER" id="PTHR23011">
    <property type="entry name" value="CYCLIC NUCLEOTIDE-BINDING DOMAIN CONTAINING PROTEIN"/>
    <property type="match status" value="1"/>
</dbReference>
<dbReference type="OrthoDB" id="9791848at2"/>
<feature type="transmembrane region" description="Helical" evidence="6">
    <location>
        <begin position="307"/>
        <end position="329"/>
    </location>
</feature>
<evidence type="ECO:0000259" key="7">
    <source>
        <dbReference type="PROSITE" id="PS50042"/>
    </source>
</evidence>
<dbReference type="SMART" id="SM00100">
    <property type="entry name" value="cNMP"/>
    <property type="match status" value="1"/>
</dbReference>
<dbReference type="PANTHER" id="PTHR23011:SF28">
    <property type="entry name" value="CYCLIC NUCLEOTIDE-BINDING DOMAIN CONTAINING PROTEIN"/>
    <property type="match status" value="1"/>
</dbReference>
<feature type="transmembrane region" description="Helical" evidence="6">
    <location>
        <begin position="432"/>
        <end position="455"/>
    </location>
</feature>
<accession>A0A238Y2M7</accession>
<comment type="similarity">
    <text evidence="2">Belongs to the autoinducer-2 exporter (AI-2E) (TC 2.A.86) family.</text>
</comment>
<evidence type="ECO:0000256" key="5">
    <source>
        <dbReference type="ARBA" id="ARBA00023136"/>
    </source>
</evidence>
<dbReference type="Gene3D" id="2.60.120.10">
    <property type="entry name" value="Jelly Rolls"/>
    <property type="match status" value="1"/>
</dbReference>
<comment type="subcellular location">
    <subcellularLocation>
        <location evidence="1">Membrane</location>
        <topology evidence="1">Multi-pass membrane protein</topology>
    </subcellularLocation>
</comment>
<name>A0A238Y2M7_9PROT</name>
<feature type="transmembrane region" description="Helical" evidence="6">
    <location>
        <begin position="364"/>
        <end position="387"/>
    </location>
</feature>
<dbReference type="Pfam" id="PF00027">
    <property type="entry name" value="cNMP_binding"/>
    <property type="match status" value="1"/>
</dbReference>
<organism evidence="8 9">
    <name type="scientific">Methylobacillus rhizosphaerae</name>
    <dbReference type="NCBI Taxonomy" id="551994"/>
    <lineage>
        <taxon>Bacteria</taxon>
        <taxon>Pseudomonadati</taxon>
        <taxon>Pseudomonadota</taxon>
        <taxon>Betaproteobacteria</taxon>
        <taxon>Nitrosomonadales</taxon>
        <taxon>Methylophilaceae</taxon>
        <taxon>Methylobacillus</taxon>
    </lineage>
</organism>
<proteinExistence type="inferred from homology"/>
<dbReference type="PROSITE" id="PS50042">
    <property type="entry name" value="CNMP_BINDING_3"/>
    <property type="match status" value="1"/>
</dbReference>